<sequence>MHAPISFQALRSPGSEGAGPGPRFTGGEAAPKWTLNPKRGLHTSTSAQGVLPRPARGRIDSVPDGGARRSRCFCCGGPPAVTGLLKDQGLMQS</sequence>
<dbReference type="EMBL" id="KB320797">
    <property type="protein sequence ID" value="ELW62910.1"/>
    <property type="molecule type" value="Genomic_DNA"/>
</dbReference>
<gene>
    <name evidence="2" type="ORF">TREES_T100001658</name>
</gene>
<accession>L9KJ02</accession>
<evidence type="ECO:0000313" key="2">
    <source>
        <dbReference type="EMBL" id="ELW62910.1"/>
    </source>
</evidence>
<protein>
    <submittedName>
        <fullName evidence="2">Uncharacterized protein</fullName>
    </submittedName>
</protein>
<organism evidence="2 3">
    <name type="scientific">Tupaia chinensis</name>
    <name type="common">Chinese tree shrew</name>
    <name type="synonym">Tupaia belangeri chinensis</name>
    <dbReference type="NCBI Taxonomy" id="246437"/>
    <lineage>
        <taxon>Eukaryota</taxon>
        <taxon>Metazoa</taxon>
        <taxon>Chordata</taxon>
        <taxon>Craniata</taxon>
        <taxon>Vertebrata</taxon>
        <taxon>Euteleostomi</taxon>
        <taxon>Mammalia</taxon>
        <taxon>Eutheria</taxon>
        <taxon>Euarchontoglires</taxon>
        <taxon>Scandentia</taxon>
        <taxon>Tupaiidae</taxon>
        <taxon>Tupaia</taxon>
    </lineage>
</organism>
<dbReference type="InParanoid" id="L9KJ02"/>
<feature type="region of interest" description="Disordered" evidence="1">
    <location>
        <begin position="1"/>
        <end position="63"/>
    </location>
</feature>
<name>L9KJ02_TUPCH</name>
<evidence type="ECO:0000256" key="1">
    <source>
        <dbReference type="SAM" id="MobiDB-lite"/>
    </source>
</evidence>
<reference evidence="3" key="2">
    <citation type="journal article" date="2013" name="Nat. Commun.">
        <title>Genome of the Chinese tree shrew.</title>
        <authorList>
            <person name="Fan Y."/>
            <person name="Huang Z.Y."/>
            <person name="Cao C.C."/>
            <person name="Chen C.S."/>
            <person name="Chen Y.X."/>
            <person name="Fan D.D."/>
            <person name="He J."/>
            <person name="Hou H.L."/>
            <person name="Hu L."/>
            <person name="Hu X.T."/>
            <person name="Jiang X.T."/>
            <person name="Lai R."/>
            <person name="Lang Y.S."/>
            <person name="Liang B."/>
            <person name="Liao S.G."/>
            <person name="Mu D."/>
            <person name="Ma Y.Y."/>
            <person name="Niu Y.Y."/>
            <person name="Sun X.Q."/>
            <person name="Xia J.Q."/>
            <person name="Xiao J."/>
            <person name="Xiong Z.Q."/>
            <person name="Xu L."/>
            <person name="Yang L."/>
            <person name="Zhang Y."/>
            <person name="Zhao W."/>
            <person name="Zhao X.D."/>
            <person name="Zheng Y.T."/>
            <person name="Zhou J.M."/>
            <person name="Zhu Y.B."/>
            <person name="Zhang G.J."/>
            <person name="Wang J."/>
            <person name="Yao Y.G."/>
        </authorList>
    </citation>
    <scope>NUCLEOTIDE SEQUENCE [LARGE SCALE GENOMIC DNA]</scope>
</reference>
<proteinExistence type="predicted"/>
<reference evidence="3" key="1">
    <citation type="submission" date="2012-07" db="EMBL/GenBank/DDBJ databases">
        <title>Genome of the Chinese tree shrew, a rising model animal genetically related to primates.</title>
        <authorList>
            <person name="Zhang G."/>
            <person name="Fan Y."/>
            <person name="Yao Y."/>
            <person name="Huang Z."/>
        </authorList>
    </citation>
    <scope>NUCLEOTIDE SEQUENCE [LARGE SCALE GENOMIC DNA]</scope>
</reference>
<dbReference type="Proteomes" id="UP000011518">
    <property type="component" value="Unassembled WGS sequence"/>
</dbReference>
<keyword evidence="3" id="KW-1185">Reference proteome</keyword>
<evidence type="ECO:0000313" key="3">
    <source>
        <dbReference type="Proteomes" id="UP000011518"/>
    </source>
</evidence>
<dbReference type="AlphaFoldDB" id="L9KJ02"/>